<dbReference type="RefSeq" id="WP_379896396.1">
    <property type="nucleotide sequence ID" value="NZ_JBHTON010000019.1"/>
</dbReference>
<feature type="transmembrane region" description="Helical" evidence="1">
    <location>
        <begin position="142"/>
        <end position="164"/>
    </location>
</feature>
<dbReference type="Proteomes" id="UP001597252">
    <property type="component" value="Unassembled WGS sequence"/>
</dbReference>
<keyword evidence="3" id="KW-1185">Reference proteome</keyword>
<evidence type="ECO:0000313" key="2">
    <source>
        <dbReference type="EMBL" id="MFD1485071.1"/>
    </source>
</evidence>
<feature type="transmembrane region" description="Helical" evidence="1">
    <location>
        <begin position="98"/>
        <end position="122"/>
    </location>
</feature>
<name>A0ABW4E7F9_9LACO</name>
<keyword evidence="1" id="KW-0472">Membrane</keyword>
<proteinExistence type="predicted"/>
<feature type="transmembrane region" description="Helical" evidence="1">
    <location>
        <begin position="20"/>
        <end position="39"/>
    </location>
</feature>
<comment type="caution">
    <text evidence="2">The sequence shown here is derived from an EMBL/GenBank/DDBJ whole genome shotgun (WGS) entry which is preliminary data.</text>
</comment>
<feature type="transmembrane region" description="Helical" evidence="1">
    <location>
        <begin position="171"/>
        <end position="195"/>
    </location>
</feature>
<dbReference type="PANTHER" id="PTHR37305">
    <property type="entry name" value="INTEGRAL MEMBRANE PROTEIN-RELATED"/>
    <property type="match status" value="1"/>
</dbReference>
<accession>A0ABW4E7F9</accession>
<organism evidence="2 3">
    <name type="scientific">Lacticaseibacillus baoqingensis</name>
    <dbReference type="NCBI Taxonomy" id="2486013"/>
    <lineage>
        <taxon>Bacteria</taxon>
        <taxon>Bacillati</taxon>
        <taxon>Bacillota</taxon>
        <taxon>Bacilli</taxon>
        <taxon>Lactobacillales</taxon>
        <taxon>Lactobacillaceae</taxon>
        <taxon>Lacticaseibacillus</taxon>
    </lineage>
</organism>
<gene>
    <name evidence="2" type="ORF">ACFQ5J_07500</name>
</gene>
<protein>
    <submittedName>
        <fullName evidence="2">ABC transporter permease</fullName>
    </submittedName>
</protein>
<keyword evidence="1" id="KW-1133">Transmembrane helix</keyword>
<feature type="transmembrane region" description="Helical" evidence="1">
    <location>
        <begin position="54"/>
        <end position="77"/>
    </location>
</feature>
<dbReference type="Pfam" id="PF12730">
    <property type="entry name" value="ABC2_membrane_4"/>
    <property type="match status" value="1"/>
</dbReference>
<evidence type="ECO:0000313" key="3">
    <source>
        <dbReference type="Proteomes" id="UP001597252"/>
    </source>
</evidence>
<feature type="transmembrane region" description="Helical" evidence="1">
    <location>
        <begin position="231"/>
        <end position="251"/>
    </location>
</feature>
<dbReference type="EMBL" id="JBHTON010000019">
    <property type="protein sequence ID" value="MFD1485071.1"/>
    <property type="molecule type" value="Genomic_DNA"/>
</dbReference>
<dbReference type="PANTHER" id="PTHR37305:SF1">
    <property type="entry name" value="MEMBRANE PROTEIN"/>
    <property type="match status" value="1"/>
</dbReference>
<reference evidence="3" key="1">
    <citation type="journal article" date="2019" name="Int. J. Syst. Evol. Microbiol.">
        <title>The Global Catalogue of Microorganisms (GCM) 10K type strain sequencing project: providing services to taxonomists for standard genome sequencing and annotation.</title>
        <authorList>
            <consortium name="The Broad Institute Genomics Platform"/>
            <consortium name="The Broad Institute Genome Sequencing Center for Infectious Disease"/>
            <person name="Wu L."/>
            <person name="Ma J."/>
        </authorList>
    </citation>
    <scope>NUCLEOTIDE SEQUENCE [LARGE SCALE GENOMIC DNA]</scope>
    <source>
        <strain evidence="3">CCM 8903</strain>
    </source>
</reference>
<sequence>MGTLVKQELYKLVHKRGTWLALVFMVLVQVGFAVMRQIYPKMMTVKDLAANEYIGGLLVLFIMIASTASIIAMEFQYGTIKQLLYRQYYRSQVFISKLIVLIMQLIGLQAIATGMTFGLTAILAPNFDWQQAVGTSTFWHQYWLGLAGNALVAALLLSVVLLLATWFKSNAAAIAAGFIGYFVLQVASTLLLVLISRWEWLKWNPFTMLLVGQQLTHERILAPMTHLETPIMALCTGGYALLFTLIAYLSFRKRSV</sequence>
<evidence type="ECO:0000256" key="1">
    <source>
        <dbReference type="SAM" id="Phobius"/>
    </source>
</evidence>
<keyword evidence="1" id="KW-0812">Transmembrane</keyword>